<protein>
    <submittedName>
        <fullName evidence="2">Restriction system protein</fullName>
    </submittedName>
</protein>
<comment type="caution">
    <text evidence="2">The sequence shown here is derived from an EMBL/GenBank/DDBJ whole genome shotgun (WGS) entry which is preliminary data.</text>
</comment>
<name>A0A3N2C689_9MICO</name>
<dbReference type="AlphaFoldDB" id="A0A3N2C689"/>
<dbReference type="Proteomes" id="UP000266915">
    <property type="component" value="Unassembled WGS sequence"/>
</dbReference>
<sequence length="405" mass="44679">MQHQTRLAEQRQRNAVRQHNANVRQVEQAQRAAERAQLAAARASEADRKRLEKEAAAAHVAAMQAEVDQRNADLRDQYAEIDGLLSATLDVDDYVDLEELRVRVEHPPFPRVDLRVPTSAPTPIPDPPLPVKYAAQEPVGMFGKKRKLAEAQAAVEARYAADYYAWQAAVAGLPQQRAAQQAAYESAEQKRRGRLAFEESKYTQECEARETAAAQRNAELDQLITGLGYGTVEAVQEYVGIVMANSVYPEWFTVDTNATFEPSTAELSLRVTIPGPDQIPTTKGYRYVKASDEISASPLAAKEVKDRYAAIVHNVGLRSVHEVFEADRRALIHNVSLELGTETINPATGRETYVQFLALAVSRDEFLKLDLAAVVPPATLEHLRAVVSKNPHGLIAVDGSGVRRA</sequence>
<evidence type="ECO:0000256" key="1">
    <source>
        <dbReference type="SAM" id="MobiDB-lite"/>
    </source>
</evidence>
<proteinExistence type="predicted"/>
<keyword evidence="3" id="KW-1185">Reference proteome</keyword>
<reference evidence="2 3" key="1">
    <citation type="submission" date="2018-11" db="EMBL/GenBank/DDBJ databases">
        <title>Sequencing the genomes of 1000 actinobacteria strains.</title>
        <authorList>
            <person name="Klenk H.-P."/>
        </authorList>
    </citation>
    <scope>NUCLEOTIDE SEQUENCE [LARGE SCALE GENOMIC DNA]</scope>
    <source>
        <strain evidence="2 3">DSM 14012</strain>
    </source>
</reference>
<gene>
    <name evidence="2" type="ORF">EDD42_3129</name>
</gene>
<feature type="compositionally biased region" description="Polar residues" evidence="1">
    <location>
        <begin position="13"/>
        <end position="25"/>
    </location>
</feature>
<evidence type="ECO:0000313" key="3">
    <source>
        <dbReference type="Proteomes" id="UP000266915"/>
    </source>
</evidence>
<dbReference type="EMBL" id="RKHL01000001">
    <property type="protein sequence ID" value="ROR83027.1"/>
    <property type="molecule type" value="Genomic_DNA"/>
</dbReference>
<accession>A0A3N2C689</accession>
<evidence type="ECO:0000313" key="2">
    <source>
        <dbReference type="EMBL" id="ROR83027.1"/>
    </source>
</evidence>
<feature type="region of interest" description="Disordered" evidence="1">
    <location>
        <begin position="1"/>
        <end position="29"/>
    </location>
</feature>
<organism evidence="2 3">
    <name type="scientific">Plantibacter flavus</name>
    <dbReference type="NCBI Taxonomy" id="150123"/>
    <lineage>
        <taxon>Bacteria</taxon>
        <taxon>Bacillati</taxon>
        <taxon>Actinomycetota</taxon>
        <taxon>Actinomycetes</taxon>
        <taxon>Micrococcales</taxon>
        <taxon>Microbacteriaceae</taxon>
        <taxon>Plantibacter</taxon>
    </lineage>
</organism>
<feature type="compositionally biased region" description="Basic and acidic residues" evidence="1">
    <location>
        <begin position="1"/>
        <end position="12"/>
    </location>
</feature>